<dbReference type="AlphaFoldDB" id="A0A813W1E6"/>
<dbReference type="InterPro" id="IPR002641">
    <property type="entry name" value="PNPLA_dom"/>
</dbReference>
<dbReference type="PANTHER" id="PTHR12406">
    <property type="entry name" value="CALCIUM-INDEPENDENT PHOSPHOLIPASE A2 IPLA2 -RELATED"/>
    <property type="match status" value="1"/>
</dbReference>
<dbReference type="EMBL" id="CAJOBA010000450">
    <property type="protein sequence ID" value="CAF3533163.1"/>
    <property type="molecule type" value="Genomic_DNA"/>
</dbReference>
<dbReference type="GO" id="GO:0055088">
    <property type="term" value="P:lipid homeostasis"/>
    <property type="evidence" value="ECO:0007669"/>
    <property type="project" value="TreeGrafter"/>
</dbReference>
<dbReference type="Pfam" id="PF01734">
    <property type="entry name" value="Patatin"/>
    <property type="match status" value="1"/>
</dbReference>
<feature type="short sequence motif" description="GXSXG" evidence="4">
    <location>
        <begin position="41"/>
        <end position="45"/>
    </location>
</feature>
<feature type="region of interest" description="Disordered" evidence="5">
    <location>
        <begin position="501"/>
        <end position="565"/>
    </location>
</feature>
<feature type="short sequence motif" description="DGA/G" evidence="4">
    <location>
        <begin position="162"/>
        <end position="164"/>
    </location>
</feature>
<dbReference type="EMBL" id="CAJOBC010000919">
    <property type="protein sequence ID" value="CAF3638918.1"/>
    <property type="molecule type" value="Genomic_DNA"/>
</dbReference>
<keyword evidence="11" id="KW-1185">Reference proteome</keyword>
<evidence type="ECO:0000256" key="1">
    <source>
        <dbReference type="ARBA" id="ARBA00013279"/>
    </source>
</evidence>
<evidence type="ECO:0000313" key="9">
    <source>
        <dbReference type="EMBL" id="CAF3533163.1"/>
    </source>
</evidence>
<organism evidence="8 11">
    <name type="scientific">Didymodactylos carnosus</name>
    <dbReference type="NCBI Taxonomy" id="1234261"/>
    <lineage>
        <taxon>Eukaryota</taxon>
        <taxon>Metazoa</taxon>
        <taxon>Spiralia</taxon>
        <taxon>Gnathifera</taxon>
        <taxon>Rotifera</taxon>
        <taxon>Eurotatoria</taxon>
        <taxon>Bdelloidea</taxon>
        <taxon>Philodinida</taxon>
        <taxon>Philodinidae</taxon>
        <taxon>Didymodactylos</taxon>
    </lineage>
</organism>
<evidence type="ECO:0000256" key="5">
    <source>
        <dbReference type="SAM" id="MobiDB-lite"/>
    </source>
</evidence>
<dbReference type="EMBL" id="CAJNOQ010000919">
    <property type="protein sequence ID" value="CAF0851287.1"/>
    <property type="molecule type" value="Genomic_DNA"/>
</dbReference>
<dbReference type="InterPro" id="IPR033562">
    <property type="entry name" value="PLPL"/>
</dbReference>
<evidence type="ECO:0000259" key="6">
    <source>
        <dbReference type="PROSITE" id="PS51635"/>
    </source>
</evidence>
<evidence type="ECO:0000256" key="2">
    <source>
        <dbReference type="ARBA" id="ARBA00022801"/>
    </source>
</evidence>
<evidence type="ECO:0000256" key="3">
    <source>
        <dbReference type="ARBA" id="ARBA00023098"/>
    </source>
</evidence>
<evidence type="ECO:0000313" key="8">
    <source>
        <dbReference type="EMBL" id="CAF0851287.1"/>
    </source>
</evidence>
<proteinExistence type="predicted"/>
<reference evidence="8" key="1">
    <citation type="submission" date="2021-02" db="EMBL/GenBank/DDBJ databases">
        <authorList>
            <person name="Nowell W R."/>
        </authorList>
    </citation>
    <scope>NUCLEOTIDE SEQUENCE</scope>
</reference>
<accession>A0A813W1E6</accession>
<comment type="caution">
    <text evidence="8">The sequence shown here is derived from an EMBL/GenBank/DDBJ whole genome shotgun (WGS) entry which is preliminary data.</text>
</comment>
<dbReference type="GO" id="GO:0005811">
    <property type="term" value="C:lipid droplet"/>
    <property type="evidence" value="ECO:0007669"/>
    <property type="project" value="TreeGrafter"/>
</dbReference>
<evidence type="ECO:0000313" key="7">
    <source>
        <dbReference type="EMBL" id="CAF0754116.1"/>
    </source>
</evidence>
<feature type="active site" description="Proton acceptor" evidence="4">
    <location>
        <position position="162"/>
    </location>
</feature>
<feature type="domain" description="PNPLA" evidence="6">
    <location>
        <begin position="8"/>
        <end position="175"/>
    </location>
</feature>
<feature type="compositionally biased region" description="Polar residues" evidence="5">
    <location>
        <begin position="551"/>
        <end position="565"/>
    </location>
</feature>
<name>A0A813W1E6_9BILA</name>
<feature type="compositionally biased region" description="Basic residues" evidence="5">
    <location>
        <begin position="536"/>
        <end position="545"/>
    </location>
</feature>
<dbReference type="Proteomes" id="UP000682733">
    <property type="component" value="Unassembled WGS sequence"/>
</dbReference>
<dbReference type="FunFam" id="3.40.1090.10:FF:000003">
    <property type="entry name" value="Patatin-like phospholipase domain-containing protein 2"/>
    <property type="match status" value="1"/>
</dbReference>
<dbReference type="GO" id="GO:0005737">
    <property type="term" value="C:cytoplasm"/>
    <property type="evidence" value="ECO:0007669"/>
    <property type="project" value="TreeGrafter"/>
</dbReference>
<dbReference type="GO" id="GO:0016020">
    <property type="term" value="C:membrane"/>
    <property type="evidence" value="ECO:0007669"/>
    <property type="project" value="TreeGrafter"/>
</dbReference>
<feature type="compositionally biased region" description="Polar residues" evidence="5">
    <location>
        <begin position="452"/>
        <end position="475"/>
    </location>
</feature>
<feature type="region of interest" description="Disordered" evidence="5">
    <location>
        <begin position="449"/>
        <end position="475"/>
    </location>
</feature>
<dbReference type="GO" id="GO:0004806">
    <property type="term" value="F:triacylglycerol lipase activity"/>
    <property type="evidence" value="ECO:0007669"/>
    <property type="project" value="UniProtKB-EC"/>
</dbReference>
<dbReference type="GO" id="GO:0019433">
    <property type="term" value="P:triglyceride catabolic process"/>
    <property type="evidence" value="ECO:0007669"/>
    <property type="project" value="TreeGrafter"/>
</dbReference>
<evidence type="ECO:0000256" key="4">
    <source>
        <dbReference type="PROSITE-ProRule" id="PRU01161"/>
    </source>
</evidence>
<dbReference type="EMBL" id="CAJNOK010000450">
    <property type="protein sequence ID" value="CAF0754116.1"/>
    <property type="molecule type" value="Genomic_DNA"/>
</dbReference>
<dbReference type="Gene3D" id="3.40.1090.10">
    <property type="entry name" value="Cytosolic phospholipase A2 catalytic domain"/>
    <property type="match status" value="2"/>
</dbReference>
<gene>
    <name evidence="8" type="ORF">GPM918_LOCUS6086</name>
    <name evidence="7" type="ORF">OVA965_LOCUS2185</name>
    <name evidence="10" type="ORF">SRO942_LOCUS6086</name>
    <name evidence="9" type="ORF">TMI583_LOCUS2185</name>
</gene>
<protein>
    <recommendedName>
        <fullName evidence="1">triacylglycerol lipase</fullName>
        <ecNumber evidence="1">3.1.1.3</ecNumber>
    </recommendedName>
</protein>
<feature type="compositionally biased region" description="Polar residues" evidence="5">
    <location>
        <begin position="505"/>
        <end position="518"/>
    </location>
</feature>
<evidence type="ECO:0000313" key="10">
    <source>
        <dbReference type="EMBL" id="CAF3638918.1"/>
    </source>
</evidence>
<dbReference type="Proteomes" id="UP000677228">
    <property type="component" value="Unassembled WGS sequence"/>
</dbReference>
<dbReference type="OrthoDB" id="197155at2759"/>
<dbReference type="EC" id="3.1.1.3" evidence="1"/>
<feature type="short sequence motif" description="GXGXXG" evidence="4">
    <location>
        <begin position="12"/>
        <end position="17"/>
    </location>
</feature>
<dbReference type="Proteomes" id="UP000663829">
    <property type="component" value="Unassembled WGS sequence"/>
</dbReference>
<feature type="active site" description="Nucleophile" evidence="4">
    <location>
        <position position="43"/>
    </location>
</feature>
<sequence length="618" mass="69336">MKTSTMNLSLSGCGFLGVYHIGVICAFKEYAPNILEGKMAGCSAGSLVAACAICDCCLGQMASDALEIALRARSRVLGPLHPTFSIVDIIRNGLRRILPPNAHELCSNRLYISLTRWKDNKNVIISQYNSREELIQALICSSFVPYWSGIIPNKFRGLYYWDGGLTNNNPIIDENTILVSPFAGESDICPRDESGSFYSVDFRGTDISCTQENLYRCTRALFPPELSVLKQICWRGYVDGLKYLQTHNLMITARLTNKSSISSMLGRDYSEPNDEKLLANIGIDDVHQMFAIESEDEDDNSTDSNSLEGDSDHHTQGEFSEFCRQPDPRNELPSPLVAVFNSALNDELRNLGNVVNRSTLLNIWSYIALPIILPIDLTYSVTKKILGFIPYFLPGTSTINQSKSIPLHFFKWLFSNEDDDKKYCYHVVDCVCNDKPSSVASSRYKQRRKMRQSSYNSVISTVPSSKSGSFTNKQGGYHTTNITSTIMNVCSESDLTDVIIDDPDSTSQYGESAVSQHLTHPAEAYQPRPCFPPRLKTSKKKRRGRQRESDTSQQSENDSNQKTYKNKLQQMADLSKRHFNEQGLTTTTLPFFGKDVDNVQEPLPTSTLEKSVVFHETL</sequence>
<evidence type="ECO:0000313" key="11">
    <source>
        <dbReference type="Proteomes" id="UP000663829"/>
    </source>
</evidence>
<keyword evidence="2 4" id="KW-0378">Hydrolase</keyword>
<keyword evidence="3 4" id="KW-0443">Lipid metabolism</keyword>
<dbReference type="InterPro" id="IPR016035">
    <property type="entry name" value="Acyl_Trfase/lysoPLipase"/>
</dbReference>
<dbReference type="PANTHER" id="PTHR12406:SF41">
    <property type="entry name" value="BRUMMER, ISOFORM B-RELATED"/>
    <property type="match status" value="1"/>
</dbReference>
<dbReference type="SUPFAM" id="SSF52151">
    <property type="entry name" value="FabD/lysophospholipase-like"/>
    <property type="match status" value="1"/>
</dbReference>
<dbReference type="Proteomes" id="UP000681722">
    <property type="component" value="Unassembled WGS sequence"/>
</dbReference>
<keyword evidence="4" id="KW-0442">Lipid degradation</keyword>
<dbReference type="PROSITE" id="PS51635">
    <property type="entry name" value="PNPLA"/>
    <property type="match status" value="1"/>
</dbReference>
<feature type="region of interest" description="Disordered" evidence="5">
    <location>
        <begin position="295"/>
        <end position="325"/>
    </location>
</feature>